<dbReference type="STRING" id="314283.MED297_02820"/>
<dbReference type="GO" id="GO:0005737">
    <property type="term" value="C:cytoplasm"/>
    <property type="evidence" value="ECO:0007669"/>
    <property type="project" value="TreeGrafter"/>
</dbReference>
<dbReference type="PANTHER" id="PTHR48100:SF1">
    <property type="entry name" value="HISTIDINE PHOSPHATASE FAMILY PROTEIN-RELATED"/>
    <property type="match status" value="1"/>
</dbReference>
<evidence type="ECO:0000313" key="2">
    <source>
        <dbReference type="Proteomes" id="UP000005953"/>
    </source>
</evidence>
<dbReference type="OrthoDB" id="280692at2"/>
<sequence>MTKVIYLVRHGQASFGQANYDELSLLGIEQSHRVGSALAQKPEETDTLFSGTLQRHRQTFEHACPSCPPPTALPEWNEFDHEAIFKAHMTRTNLSREAAMSFSDSERLAFFKAAVLNWVTQVDEPDNGEESWRAFRTRVQQGLLTTIEATDKASLVFTSGGPIASIVGELWQFSAEQILRLNQSLINTGITKLLVHAKGIDVVTINEHVHLEHAGKRLITYK</sequence>
<dbReference type="GO" id="GO:0016791">
    <property type="term" value="F:phosphatase activity"/>
    <property type="evidence" value="ECO:0007669"/>
    <property type="project" value="TreeGrafter"/>
</dbReference>
<proteinExistence type="predicted"/>
<keyword evidence="2" id="KW-1185">Reference proteome</keyword>
<dbReference type="SUPFAM" id="SSF53254">
    <property type="entry name" value="Phosphoglycerate mutase-like"/>
    <property type="match status" value="1"/>
</dbReference>
<dbReference type="InterPro" id="IPR013078">
    <property type="entry name" value="His_Pase_superF_clade-1"/>
</dbReference>
<dbReference type="InterPro" id="IPR050275">
    <property type="entry name" value="PGM_Phosphatase"/>
</dbReference>
<name>A4BGV6_9GAMM</name>
<dbReference type="SMART" id="SM00855">
    <property type="entry name" value="PGAM"/>
    <property type="match status" value="1"/>
</dbReference>
<protein>
    <submittedName>
        <fullName evidence="1">Putative phosphoglycerate mutase related protein</fullName>
    </submittedName>
</protein>
<dbReference type="PANTHER" id="PTHR48100">
    <property type="entry name" value="BROAD-SPECIFICITY PHOSPHATASE YOR283W-RELATED"/>
    <property type="match status" value="1"/>
</dbReference>
<comment type="caution">
    <text evidence="1">The sequence shown here is derived from an EMBL/GenBank/DDBJ whole genome shotgun (WGS) entry which is preliminary data.</text>
</comment>
<evidence type="ECO:0000313" key="1">
    <source>
        <dbReference type="EMBL" id="EAR08602.1"/>
    </source>
</evidence>
<dbReference type="EMBL" id="AAOE01000018">
    <property type="protein sequence ID" value="EAR08602.1"/>
    <property type="molecule type" value="Genomic_DNA"/>
</dbReference>
<dbReference type="Gene3D" id="3.40.50.1240">
    <property type="entry name" value="Phosphoglycerate mutase-like"/>
    <property type="match status" value="1"/>
</dbReference>
<accession>A4BGV6</accession>
<reference evidence="1 2" key="1">
    <citation type="submission" date="2006-02" db="EMBL/GenBank/DDBJ databases">
        <authorList>
            <person name="Pinhassi J."/>
            <person name="Pedros-Alio C."/>
            <person name="Ferriera S."/>
            <person name="Johnson J."/>
            <person name="Kravitz S."/>
            <person name="Halpern A."/>
            <person name="Remington K."/>
            <person name="Beeson K."/>
            <person name="Tran B."/>
            <person name="Rogers Y.-H."/>
            <person name="Friedman R."/>
            <person name="Venter J.C."/>
        </authorList>
    </citation>
    <scope>NUCLEOTIDE SEQUENCE [LARGE SCALE GENOMIC DNA]</scope>
    <source>
        <strain evidence="1 2">MED297</strain>
    </source>
</reference>
<dbReference type="HOGENOM" id="CLU_084200_0_0_6"/>
<dbReference type="InterPro" id="IPR029033">
    <property type="entry name" value="His_PPase_superfam"/>
</dbReference>
<organism evidence="1 2">
    <name type="scientific">Reinekea blandensis MED297</name>
    <dbReference type="NCBI Taxonomy" id="314283"/>
    <lineage>
        <taxon>Bacteria</taxon>
        <taxon>Pseudomonadati</taxon>
        <taxon>Pseudomonadota</taxon>
        <taxon>Gammaproteobacteria</taxon>
        <taxon>Oceanospirillales</taxon>
        <taxon>Saccharospirillaceae</taxon>
        <taxon>Reinekea</taxon>
    </lineage>
</organism>
<dbReference type="Proteomes" id="UP000005953">
    <property type="component" value="Unassembled WGS sequence"/>
</dbReference>
<dbReference type="AlphaFoldDB" id="A4BGV6"/>
<dbReference type="RefSeq" id="WP_008047194.1">
    <property type="nucleotide sequence ID" value="NZ_CH724153.1"/>
</dbReference>
<gene>
    <name evidence="1" type="ORF">MED297_02820</name>
</gene>
<dbReference type="Pfam" id="PF00300">
    <property type="entry name" value="His_Phos_1"/>
    <property type="match status" value="1"/>
</dbReference>
<dbReference type="CDD" id="cd07067">
    <property type="entry name" value="HP_PGM_like"/>
    <property type="match status" value="1"/>
</dbReference>